<sequence length="132" mass="15616">MKYNLKTNNNIAYNCHYHVVFCPKYRRKVLVNGVDERLKTILIETIEKWGQELVELEVMPDHVHLLVGCDPQFGIHRLVKYLKGTSSRYLRQEFPQLKRRLPSLWTNSYFCCTVGGVTLETLKRYVEGQKNR</sequence>
<organism evidence="2 3">
    <name type="scientific">Thermosporothrix hazakensis</name>
    <dbReference type="NCBI Taxonomy" id="644383"/>
    <lineage>
        <taxon>Bacteria</taxon>
        <taxon>Bacillati</taxon>
        <taxon>Chloroflexota</taxon>
        <taxon>Ktedonobacteria</taxon>
        <taxon>Ktedonobacterales</taxon>
        <taxon>Thermosporotrichaceae</taxon>
        <taxon>Thermosporothrix</taxon>
    </lineage>
</organism>
<dbReference type="Gene3D" id="3.30.70.1290">
    <property type="entry name" value="Transposase IS200-like"/>
    <property type="match status" value="1"/>
</dbReference>
<gene>
    <name evidence="2" type="ORF">EI42_01791</name>
</gene>
<dbReference type="SUPFAM" id="SSF143422">
    <property type="entry name" value="Transposase IS200-like"/>
    <property type="match status" value="1"/>
</dbReference>
<dbReference type="RefSeq" id="WP_111320982.1">
    <property type="nucleotide sequence ID" value="NZ_BIFX01000002.1"/>
</dbReference>
<keyword evidence="3" id="KW-1185">Reference proteome</keyword>
<comment type="caution">
    <text evidence="2">The sequence shown here is derived from an EMBL/GenBank/DDBJ whole genome shotgun (WGS) entry which is preliminary data.</text>
</comment>
<dbReference type="OrthoDB" id="9798161at2"/>
<name>A0A326UAT9_THEHA</name>
<dbReference type="PANTHER" id="PTHR33360">
    <property type="entry name" value="TRANSPOSASE FOR INSERTION SEQUENCE ELEMENT IS200"/>
    <property type="match status" value="1"/>
</dbReference>
<dbReference type="Pfam" id="PF01797">
    <property type="entry name" value="Y1_Tnp"/>
    <property type="match status" value="1"/>
</dbReference>
<dbReference type="InterPro" id="IPR002686">
    <property type="entry name" value="Transposase_17"/>
</dbReference>
<feature type="domain" description="Transposase IS200-like" evidence="1">
    <location>
        <begin position="12"/>
        <end position="129"/>
    </location>
</feature>
<dbReference type="PANTHER" id="PTHR33360:SF2">
    <property type="entry name" value="TRANSPOSASE FOR INSERTION SEQUENCE ELEMENT IS200"/>
    <property type="match status" value="1"/>
</dbReference>
<dbReference type="AlphaFoldDB" id="A0A326UAT9"/>
<dbReference type="GO" id="GO:0004803">
    <property type="term" value="F:transposase activity"/>
    <property type="evidence" value="ECO:0007669"/>
    <property type="project" value="InterPro"/>
</dbReference>
<dbReference type="GO" id="GO:0006313">
    <property type="term" value="P:DNA transposition"/>
    <property type="evidence" value="ECO:0007669"/>
    <property type="project" value="InterPro"/>
</dbReference>
<dbReference type="InterPro" id="IPR036515">
    <property type="entry name" value="Transposase_17_sf"/>
</dbReference>
<dbReference type="NCBIfam" id="NF033573">
    <property type="entry name" value="transpos_IS200"/>
    <property type="match status" value="1"/>
</dbReference>
<reference evidence="2 3" key="1">
    <citation type="submission" date="2018-06" db="EMBL/GenBank/DDBJ databases">
        <title>Genomic Encyclopedia of Archaeal and Bacterial Type Strains, Phase II (KMG-II): from individual species to whole genera.</title>
        <authorList>
            <person name="Goeker M."/>
        </authorList>
    </citation>
    <scope>NUCLEOTIDE SEQUENCE [LARGE SCALE GENOMIC DNA]</scope>
    <source>
        <strain evidence="2 3">ATCC BAA-1881</strain>
    </source>
</reference>
<dbReference type="SMART" id="SM01321">
    <property type="entry name" value="Y1_Tnp"/>
    <property type="match status" value="1"/>
</dbReference>
<protein>
    <submittedName>
        <fullName evidence="2">Putative transposase</fullName>
    </submittedName>
</protein>
<dbReference type="GO" id="GO:0003677">
    <property type="term" value="F:DNA binding"/>
    <property type="evidence" value="ECO:0007669"/>
    <property type="project" value="InterPro"/>
</dbReference>
<proteinExistence type="predicted"/>
<evidence type="ECO:0000313" key="2">
    <source>
        <dbReference type="EMBL" id="PZW32699.1"/>
    </source>
</evidence>
<dbReference type="EMBL" id="QKUF01000004">
    <property type="protein sequence ID" value="PZW32699.1"/>
    <property type="molecule type" value="Genomic_DNA"/>
</dbReference>
<dbReference type="Proteomes" id="UP000248806">
    <property type="component" value="Unassembled WGS sequence"/>
</dbReference>
<evidence type="ECO:0000313" key="3">
    <source>
        <dbReference type="Proteomes" id="UP000248806"/>
    </source>
</evidence>
<evidence type="ECO:0000259" key="1">
    <source>
        <dbReference type="SMART" id="SM01321"/>
    </source>
</evidence>
<accession>A0A326UAT9</accession>